<evidence type="ECO:0000256" key="1">
    <source>
        <dbReference type="SAM" id="SignalP"/>
    </source>
</evidence>
<evidence type="ECO:0000313" key="2">
    <source>
        <dbReference type="EMBL" id="ORE85985.1"/>
    </source>
</evidence>
<protein>
    <recommendedName>
        <fullName evidence="4">Transporter</fullName>
    </recommendedName>
</protein>
<gene>
    <name evidence="2" type="ORF">ATO7_11848</name>
</gene>
<keyword evidence="3" id="KW-1185">Reference proteome</keyword>
<comment type="caution">
    <text evidence="2">The sequence shown here is derived from an EMBL/GenBank/DDBJ whole genome shotgun (WGS) entry which is preliminary data.</text>
</comment>
<name>A0A1Y1SCD4_9GAMM</name>
<keyword evidence="1" id="KW-0732">Signal</keyword>
<dbReference type="RefSeq" id="WP_146680322.1">
    <property type="nucleotide sequence ID" value="NZ_AQQV01000003.1"/>
</dbReference>
<reference evidence="2 3" key="1">
    <citation type="submission" date="2013-04" db="EMBL/GenBank/DDBJ databases">
        <title>Oceanococcus atlanticus 22II-S10r2 Genome Sequencing.</title>
        <authorList>
            <person name="Lai Q."/>
            <person name="Li G."/>
            <person name="Shao Z."/>
        </authorList>
    </citation>
    <scope>NUCLEOTIDE SEQUENCE [LARGE SCALE GENOMIC DNA]</scope>
    <source>
        <strain evidence="2 3">22II-S10r2</strain>
    </source>
</reference>
<feature type="signal peptide" evidence="1">
    <location>
        <begin position="1"/>
        <end position="23"/>
    </location>
</feature>
<dbReference type="AlphaFoldDB" id="A0A1Y1SCD4"/>
<dbReference type="Proteomes" id="UP000192342">
    <property type="component" value="Unassembled WGS sequence"/>
</dbReference>
<dbReference type="OrthoDB" id="5297564at2"/>
<feature type="chain" id="PRO_5013322201" description="Transporter" evidence="1">
    <location>
        <begin position="24"/>
        <end position="298"/>
    </location>
</feature>
<evidence type="ECO:0008006" key="4">
    <source>
        <dbReference type="Google" id="ProtNLM"/>
    </source>
</evidence>
<evidence type="ECO:0000313" key="3">
    <source>
        <dbReference type="Proteomes" id="UP000192342"/>
    </source>
</evidence>
<organism evidence="2 3">
    <name type="scientific">Oceanococcus atlanticus</name>
    <dbReference type="NCBI Taxonomy" id="1317117"/>
    <lineage>
        <taxon>Bacteria</taxon>
        <taxon>Pseudomonadati</taxon>
        <taxon>Pseudomonadota</taxon>
        <taxon>Gammaproteobacteria</taxon>
        <taxon>Chromatiales</taxon>
        <taxon>Oceanococcaceae</taxon>
        <taxon>Oceanococcus</taxon>
    </lineage>
</organism>
<dbReference type="PROSITE" id="PS51257">
    <property type="entry name" value="PROKAR_LIPOPROTEIN"/>
    <property type="match status" value="1"/>
</dbReference>
<sequence length="298" mass="32279">MKISYLSLLGGLTLAAASSSALACSTCKCGDPTITLLGSEKAFSGRFRLGLDLLWRSETQGADNNPRQITTDESRAVLGVAYSASERLSFALQMPYVEKTITRRDFSREQGRGWGDAELTARYRLWKTGPMSGRHIAGLQAGVRAPTGDTVRNNQGQVLNIDAQPDAGAWAGKFGGWYAFHQFPWFVAVSAKYYQFGDAEQGFEPANVWVASASSQYGLTPRFAVELGLDARYSAENRYSGVIDPDSGGTLVVARIGASARLGQELVTRLALQLPAVDELNGDQEEDPTVQVSLAYDF</sequence>
<dbReference type="EMBL" id="AQQV01000003">
    <property type="protein sequence ID" value="ORE85985.1"/>
    <property type="molecule type" value="Genomic_DNA"/>
</dbReference>
<accession>A0A1Y1SCD4</accession>
<dbReference type="STRING" id="1317117.ATO7_11848"/>
<proteinExistence type="predicted"/>